<dbReference type="SUPFAM" id="SSF81383">
    <property type="entry name" value="F-box domain"/>
    <property type="match status" value="1"/>
</dbReference>
<feature type="domain" description="F-box" evidence="1">
    <location>
        <begin position="1"/>
        <end position="43"/>
    </location>
</feature>
<sequence>MKDLPFEIWSQIYSHLPPSQVSRLCGVNRAFFECAMSAKYRDLHVGGIIDEDLYVALAGLHRNPAVSSRVHSIFLDILNFKTFLLLFTEKFLPHKDVQFKQGGSLRLGRLRISTFHGADKQDLDRERFRVLESLTISIGSVYHYVPFRQQPYLVRSAQRFWRSIGYSSLTSLDLSVPIEVYRDDLIPPEIHISTLCNLTLHIWSGYAATTDYRLQLSTKLAPFINRHSASLLRLSIIVEEAYFRSVPYYYSSSTLFEHVKALPRLEAFSIREPLLTPSQTDLAYLEKFLRTHSRQLKELTLHLLHSLHHDRWSLENDGGTPSVHKFTASDLESLPLFDPTSISFPLLQNLDFAVFGDYSAPSEFPLALYLRLLRGTPNFPGSSLTHLTLRHNQLDPQDALTILRQFSTQTQPRSSTSILRPTVSHTTSFLVEVSISVAHLQPSFLRSLEEGLPRLRKLELDIWRFKLDEGPSAGTLSTSSRAIIFLKDPAPIEDQLLQHTFREWDLRRLMITNRGFVERHGHVRREVLASIFPDVEELVYEMREIQMLSLE</sequence>
<dbReference type="InterPro" id="IPR001810">
    <property type="entry name" value="F-box_dom"/>
</dbReference>
<dbReference type="Proteomes" id="UP000541558">
    <property type="component" value="Unassembled WGS sequence"/>
</dbReference>
<comment type="caution">
    <text evidence="2">The sequence shown here is derived from an EMBL/GenBank/DDBJ whole genome shotgun (WGS) entry which is preliminary data.</text>
</comment>
<keyword evidence="3" id="KW-1185">Reference proteome</keyword>
<dbReference type="EMBL" id="JAACJK010000221">
    <property type="protein sequence ID" value="KAF5314672.1"/>
    <property type="molecule type" value="Genomic_DNA"/>
</dbReference>
<accession>A0A8H5B115</accession>
<dbReference type="PROSITE" id="PS50181">
    <property type="entry name" value="FBOX"/>
    <property type="match status" value="1"/>
</dbReference>
<gene>
    <name evidence="2" type="ORF">D9611_007238</name>
</gene>
<organism evidence="2 3">
    <name type="scientific">Ephemerocybe angulata</name>
    <dbReference type="NCBI Taxonomy" id="980116"/>
    <lineage>
        <taxon>Eukaryota</taxon>
        <taxon>Fungi</taxon>
        <taxon>Dikarya</taxon>
        <taxon>Basidiomycota</taxon>
        <taxon>Agaricomycotina</taxon>
        <taxon>Agaricomycetes</taxon>
        <taxon>Agaricomycetidae</taxon>
        <taxon>Agaricales</taxon>
        <taxon>Agaricineae</taxon>
        <taxon>Psathyrellaceae</taxon>
        <taxon>Ephemerocybe</taxon>
    </lineage>
</organism>
<evidence type="ECO:0000313" key="2">
    <source>
        <dbReference type="EMBL" id="KAF5314672.1"/>
    </source>
</evidence>
<protein>
    <recommendedName>
        <fullName evidence="1">F-box domain-containing protein</fullName>
    </recommendedName>
</protein>
<dbReference type="InterPro" id="IPR036047">
    <property type="entry name" value="F-box-like_dom_sf"/>
</dbReference>
<evidence type="ECO:0000259" key="1">
    <source>
        <dbReference type="PROSITE" id="PS50181"/>
    </source>
</evidence>
<name>A0A8H5B115_9AGAR</name>
<evidence type="ECO:0000313" key="3">
    <source>
        <dbReference type="Proteomes" id="UP000541558"/>
    </source>
</evidence>
<dbReference type="AlphaFoldDB" id="A0A8H5B115"/>
<dbReference type="OrthoDB" id="2404831at2759"/>
<proteinExistence type="predicted"/>
<reference evidence="2 3" key="1">
    <citation type="journal article" date="2020" name="ISME J.">
        <title>Uncovering the hidden diversity of litter-decomposition mechanisms in mushroom-forming fungi.</title>
        <authorList>
            <person name="Floudas D."/>
            <person name="Bentzer J."/>
            <person name="Ahren D."/>
            <person name="Johansson T."/>
            <person name="Persson P."/>
            <person name="Tunlid A."/>
        </authorList>
    </citation>
    <scope>NUCLEOTIDE SEQUENCE [LARGE SCALE GENOMIC DNA]</scope>
    <source>
        <strain evidence="2 3">CBS 175.51</strain>
    </source>
</reference>